<evidence type="ECO:0000313" key="4">
    <source>
        <dbReference type="EMBL" id="MTL94957.1"/>
    </source>
</evidence>
<keyword evidence="1" id="KW-0328">Glycosyltransferase</keyword>
<evidence type="ECO:0000256" key="1">
    <source>
        <dbReference type="ARBA" id="ARBA00022676"/>
    </source>
</evidence>
<comment type="caution">
    <text evidence="4">The sequence shown here is derived from an EMBL/GenBank/DDBJ whole genome shotgun (WGS) entry which is preliminary data.</text>
</comment>
<sequence length="331" mass="38879">MVNKVMVSIIIPVYNVEKYLEECLDSAINQTYRNIEIIVVNDGSTDGSLSILNEYASKYSNLKIINQENKGLSAARNSGLKQVKGKYVYFLDSDDFIDLTMIEECVDLAEKNDLDIINFDAQVFYDSDFITDFKPDYDRSKILNQDIYSGQDFYKYTINYNAYKAPVWLSFYRLAFLKKNKLDFYEGITHEDELFSAKAFLCATKVMYLCKPYFYRRVRKGSIMTESKSLKNIKGYMIVAEELSKILDTIDNEDTKRVLKKQIFNFYNNCIYLSVLIFDNQDELNIQIRKIRNNILVNFKLIEINKKLLIKCIFPNYYTKRLRKKLAMVLV</sequence>
<keyword evidence="2 4" id="KW-0808">Transferase</keyword>
<dbReference type="SUPFAM" id="SSF53448">
    <property type="entry name" value="Nucleotide-diphospho-sugar transferases"/>
    <property type="match status" value="1"/>
</dbReference>
<dbReference type="EMBL" id="WMQV01000027">
    <property type="protein sequence ID" value="MTL94957.1"/>
    <property type="molecule type" value="Genomic_DNA"/>
</dbReference>
<proteinExistence type="predicted"/>
<evidence type="ECO:0000256" key="2">
    <source>
        <dbReference type="ARBA" id="ARBA00022679"/>
    </source>
</evidence>
<reference evidence="4" key="1">
    <citation type="journal article" date="2019" name="Nat. Med.">
        <title>A library of human gut bacterial isolates paired with longitudinal multiomics data enables mechanistic microbiome research.</title>
        <authorList>
            <person name="Poyet M."/>
            <person name="Groussin M."/>
            <person name="Gibbons S.M."/>
            <person name="Avila-Pacheco J."/>
            <person name="Jiang X."/>
            <person name="Kearney S.M."/>
            <person name="Perrotta A.R."/>
            <person name="Berdy B."/>
            <person name="Zhao S."/>
            <person name="Lieberman T.D."/>
            <person name="Swanson P.K."/>
            <person name="Smith M."/>
            <person name="Roesemann S."/>
            <person name="Alexander J.E."/>
            <person name="Rich S.A."/>
            <person name="Livny J."/>
            <person name="Vlamakis H."/>
            <person name="Clish C."/>
            <person name="Bullock K."/>
            <person name="Deik A."/>
            <person name="Scott J."/>
            <person name="Pierce K.A."/>
            <person name="Xavier R.J."/>
            <person name="Alm E.J."/>
        </authorList>
    </citation>
    <scope>NUCLEOTIDE SEQUENCE</scope>
    <source>
        <strain evidence="4">BIOML-A179</strain>
    </source>
</reference>
<dbReference type="AlphaFoldDB" id="A0A6G2CDX6"/>
<dbReference type="InterPro" id="IPR029044">
    <property type="entry name" value="Nucleotide-diphossugar_trans"/>
</dbReference>
<dbReference type="Pfam" id="PF00535">
    <property type="entry name" value="Glycos_transf_2"/>
    <property type="match status" value="1"/>
</dbReference>
<protein>
    <submittedName>
        <fullName evidence="4">Glycosyltransferase</fullName>
    </submittedName>
</protein>
<dbReference type="CDD" id="cd00761">
    <property type="entry name" value="Glyco_tranf_GTA_type"/>
    <property type="match status" value="1"/>
</dbReference>
<organism evidence="4">
    <name type="scientific">Turicibacter sanguinis</name>
    <dbReference type="NCBI Taxonomy" id="154288"/>
    <lineage>
        <taxon>Bacteria</taxon>
        <taxon>Bacillati</taxon>
        <taxon>Bacillota</taxon>
        <taxon>Erysipelotrichia</taxon>
        <taxon>Erysipelotrichales</taxon>
        <taxon>Turicibacteraceae</taxon>
        <taxon>Turicibacter</taxon>
    </lineage>
</organism>
<name>A0A6G2CDX6_9FIRM</name>
<accession>A0A6G2CDX6</accession>
<dbReference type="GO" id="GO:0016757">
    <property type="term" value="F:glycosyltransferase activity"/>
    <property type="evidence" value="ECO:0007669"/>
    <property type="project" value="UniProtKB-KW"/>
</dbReference>
<dbReference type="PANTHER" id="PTHR22916">
    <property type="entry name" value="GLYCOSYLTRANSFERASE"/>
    <property type="match status" value="1"/>
</dbReference>
<dbReference type="RefSeq" id="WP_129821736.1">
    <property type="nucleotide sequence ID" value="NZ_RCYV01000024.1"/>
</dbReference>
<gene>
    <name evidence="4" type="ORF">GMA64_10490</name>
</gene>
<dbReference type="Gene3D" id="3.90.550.10">
    <property type="entry name" value="Spore Coat Polysaccharide Biosynthesis Protein SpsA, Chain A"/>
    <property type="match status" value="1"/>
</dbReference>
<dbReference type="PANTHER" id="PTHR22916:SF51">
    <property type="entry name" value="GLYCOSYLTRANSFERASE EPSH-RELATED"/>
    <property type="match status" value="1"/>
</dbReference>
<feature type="domain" description="Glycosyltransferase 2-like" evidence="3">
    <location>
        <begin position="8"/>
        <end position="132"/>
    </location>
</feature>
<dbReference type="InterPro" id="IPR001173">
    <property type="entry name" value="Glyco_trans_2-like"/>
</dbReference>
<evidence type="ECO:0000259" key="3">
    <source>
        <dbReference type="Pfam" id="PF00535"/>
    </source>
</evidence>